<name>A0ABV2HJ60_9HYPH</name>
<organism evidence="2 3">
    <name type="scientific">Bartonella silvatica</name>
    <dbReference type="NCBI Taxonomy" id="357760"/>
    <lineage>
        <taxon>Bacteria</taxon>
        <taxon>Pseudomonadati</taxon>
        <taxon>Pseudomonadota</taxon>
        <taxon>Alphaproteobacteria</taxon>
        <taxon>Hyphomicrobiales</taxon>
        <taxon>Bartonellaceae</taxon>
        <taxon>Bartonella</taxon>
    </lineage>
</organism>
<evidence type="ECO:0008006" key="4">
    <source>
        <dbReference type="Google" id="ProtNLM"/>
    </source>
</evidence>
<keyword evidence="3" id="KW-1185">Reference proteome</keyword>
<feature type="compositionally biased region" description="Basic and acidic residues" evidence="1">
    <location>
        <begin position="88"/>
        <end position="99"/>
    </location>
</feature>
<evidence type="ECO:0000313" key="2">
    <source>
        <dbReference type="EMBL" id="MET3590591.1"/>
    </source>
</evidence>
<evidence type="ECO:0000313" key="3">
    <source>
        <dbReference type="Proteomes" id="UP001549086"/>
    </source>
</evidence>
<proteinExistence type="predicted"/>
<sequence>MEKAVYLTLSLFMRKTQEPLDEDTFLLSRYVGCTEKAFNKALIGLLCTKKIVRLDDGRLWSLEVEEELNNSNKNLEKSSIKAAKAAKARWDEKENNEPKMHKHKNHTSNDACASESDACAENLMLGNAHNINNNINIYNKKTNTIVLAKKETEFEDLETTD</sequence>
<feature type="region of interest" description="Disordered" evidence="1">
    <location>
        <begin position="86"/>
        <end position="110"/>
    </location>
</feature>
<dbReference type="Proteomes" id="UP001549086">
    <property type="component" value="Unassembled WGS sequence"/>
</dbReference>
<feature type="non-terminal residue" evidence="2">
    <location>
        <position position="161"/>
    </location>
</feature>
<comment type="caution">
    <text evidence="2">The sequence shown here is derived from an EMBL/GenBank/DDBJ whole genome shotgun (WGS) entry which is preliminary data.</text>
</comment>
<accession>A0ABV2HJ60</accession>
<reference evidence="2 3" key="1">
    <citation type="submission" date="2024-06" db="EMBL/GenBank/DDBJ databases">
        <title>Genomic Encyclopedia of Type Strains, Phase IV (KMG-IV): sequencing the most valuable type-strain genomes for metagenomic binning, comparative biology and taxonomic classification.</title>
        <authorList>
            <person name="Goeker M."/>
        </authorList>
    </citation>
    <scope>NUCLEOTIDE SEQUENCE [LARGE SCALE GENOMIC DNA]</scope>
    <source>
        <strain evidence="2 3">DSM 23649</strain>
    </source>
</reference>
<dbReference type="EMBL" id="JBEPLI010000076">
    <property type="protein sequence ID" value="MET3590591.1"/>
    <property type="molecule type" value="Genomic_DNA"/>
</dbReference>
<protein>
    <recommendedName>
        <fullName evidence="4">Phage related protein</fullName>
    </recommendedName>
</protein>
<evidence type="ECO:0000256" key="1">
    <source>
        <dbReference type="SAM" id="MobiDB-lite"/>
    </source>
</evidence>
<gene>
    <name evidence="2" type="ORF">ABID23_001707</name>
</gene>